<dbReference type="AlphaFoldDB" id="F2NN13"/>
<dbReference type="SUPFAM" id="SSF111038">
    <property type="entry name" value="YjbQ-like"/>
    <property type="match status" value="1"/>
</dbReference>
<dbReference type="STRING" id="869210.Marky_2024"/>
<dbReference type="KEGG" id="mhd:Marky_2024"/>
<dbReference type="Proteomes" id="UP000007030">
    <property type="component" value="Chromosome"/>
</dbReference>
<dbReference type="PIRSF" id="PIRSF004681">
    <property type="entry name" value="UCP004681"/>
    <property type="match status" value="1"/>
</dbReference>
<dbReference type="HOGENOM" id="CLU_096980_1_1_0"/>
<evidence type="ECO:0000256" key="1">
    <source>
        <dbReference type="ARBA" id="ARBA00005534"/>
    </source>
</evidence>
<protein>
    <recommendedName>
        <fullName evidence="4">YjbQ family protein</fullName>
    </recommendedName>
</protein>
<dbReference type="Pfam" id="PF01894">
    <property type="entry name" value="YjbQ"/>
    <property type="match status" value="1"/>
</dbReference>
<dbReference type="OrthoDB" id="9801725at2"/>
<evidence type="ECO:0000313" key="2">
    <source>
        <dbReference type="EMBL" id="AEB12752.1"/>
    </source>
</evidence>
<dbReference type="eggNOG" id="COG0432">
    <property type="taxonomic scope" value="Bacteria"/>
</dbReference>
<dbReference type="InterPro" id="IPR035917">
    <property type="entry name" value="YjbQ-like_sf"/>
</dbReference>
<dbReference type="Gene3D" id="2.60.120.460">
    <property type="entry name" value="YjbQ-like"/>
    <property type="match status" value="1"/>
</dbReference>
<dbReference type="RefSeq" id="WP_013704797.1">
    <property type="nucleotide sequence ID" value="NC_015387.1"/>
</dbReference>
<proteinExistence type="inferred from homology"/>
<dbReference type="PANTHER" id="PTHR30615:SF8">
    <property type="entry name" value="UPF0047 PROTEIN C4A8.02C"/>
    <property type="match status" value="1"/>
</dbReference>
<comment type="similarity">
    <text evidence="1">Belongs to the UPF0047 family.</text>
</comment>
<sequence length="137" mass="15054">MRRIQVRTPAREALVNVTRDLEAALAELGLREGALLVYAPHTTAGVVVQEGADPDVARDLLRRLKELVPQHHPADRHAEGNTDAHLKTLFTGNAQLLPVVGGRLALGRWQQVFLAEFDGPRTRELWLVPLAGRGYSG</sequence>
<keyword evidence="3" id="KW-1185">Reference proteome</keyword>
<name>F2NN13_MARHT</name>
<organism evidence="2 3">
    <name type="scientific">Marinithermus hydrothermalis (strain DSM 14884 / JCM 11576 / T1)</name>
    <dbReference type="NCBI Taxonomy" id="869210"/>
    <lineage>
        <taxon>Bacteria</taxon>
        <taxon>Thermotogati</taxon>
        <taxon>Deinococcota</taxon>
        <taxon>Deinococci</taxon>
        <taxon>Thermales</taxon>
        <taxon>Thermaceae</taxon>
        <taxon>Marinithermus</taxon>
    </lineage>
</organism>
<dbReference type="InterPro" id="IPR001602">
    <property type="entry name" value="UPF0047_YjbQ-like"/>
</dbReference>
<dbReference type="EMBL" id="CP002630">
    <property type="protein sequence ID" value="AEB12752.1"/>
    <property type="molecule type" value="Genomic_DNA"/>
</dbReference>
<gene>
    <name evidence="2" type="ordered locus">Marky_2024</name>
</gene>
<reference evidence="2 3" key="1">
    <citation type="journal article" date="2012" name="Stand. Genomic Sci.">
        <title>Complete genome sequence of the aerobic, heterotroph Marinithermus hydrothermalis type strain (T1(T)) from a deep-sea hydrothermal vent chimney.</title>
        <authorList>
            <person name="Copeland A."/>
            <person name="Gu W."/>
            <person name="Yasawong M."/>
            <person name="Lapidus A."/>
            <person name="Lucas S."/>
            <person name="Deshpande S."/>
            <person name="Pagani I."/>
            <person name="Tapia R."/>
            <person name="Cheng J.F."/>
            <person name="Goodwin L.A."/>
            <person name="Pitluck S."/>
            <person name="Liolios K."/>
            <person name="Ivanova N."/>
            <person name="Mavromatis K."/>
            <person name="Mikhailova N."/>
            <person name="Pati A."/>
            <person name="Chen A."/>
            <person name="Palaniappan K."/>
            <person name="Land M."/>
            <person name="Pan C."/>
            <person name="Brambilla E.M."/>
            <person name="Rohde M."/>
            <person name="Tindall B.J."/>
            <person name="Sikorski J."/>
            <person name="Goker M."/>
            <person name="Detter J.C."/>
            <person name="Bristow J."/>
            <person name="Eisen J.A."/>
            <person name="Markowitz V."/>
            <person name="Hugenholtz P."/>
            <person name="Kyrpides N.C."/>
            <person name="Klenk H.P."/>
            <person name="Woyke T."/>
        </authorList>
    </citation>
    <scope>NUCLEOTIDE SEQUENCE [LARGE SCALE GENOMIC DNA]</scope>
    <source>
        <strain evidence="3">DSM 14884 / JCM 11576 / T1</strain>
    </source>
</reference>
<evidence type="ECO:0000313" key="3">
    <source>
        <dbReference type="Proteomes" id="UP000007030"/>
    </source>
</evidence>
<accession>F2NN13</accession>
<dbReference type="NCBIfam" id="TIGR00149">
    <property type="entry name" value="TIGR00149_YjbQ"/>
    <property type="match status" value="1"/>
</dbReference>
<dbReference type="PANTHER" id="PTHR30615">
    <property type="entry name" value="UNCHARACTERIZED PROTEIN YJBQ-RELATED"/>
    <property type="match status" value="1"/>
</dbReference>
<evidence type="ECO:0008006" key="4">
    <source>
        <dbReference type="Google" id="ProtNLM"/>
    </source>
</evidence>